<dbReference type="InterPro" id="IPR054357">
    <property type="entry name" value="MFE-2_N"/>
</dbReference>
<proteinExistence type="inferred from homology"/>
<dbReference type="SUPFAM" id="SSF54637">
    <property type="entry name" value="Thioesterase/thiol ester dehydrase-isomerase"/>
    <property type="match status" value="2"/>
</dbReference>
<feature type="domain" description="MaoC-like" evidence="2">
    <location>
        <begin position="159"/>
        <end position="270"/>
    </location>
</feature>
<evidence type="ECO:0000256" key="1">
    <source>
        <dbReference type="ARBA" id="ARBA00005254"/>
    </source>
</evidence>
<dbReference type="InterPro" id="IPR002539">
    <property type="entry name" value="MaoC-like_dom"/>
</dbReference>
<dbReference type="PANTHER" id="PTHR13078:SF56">
    <property type="entry name" value="PEROXISOMAL MULTIFUNCTIONAL ENZYME TYPE 2"/>
    <property type="match status" value="1"/>
</dbReference>
<organism evidence="4">
    <name type="scientific">Streptosporangium amethystogenes</name>
    <dbReference type="NCBI Taxonomy" id="2002"/>
    <lineage>
        <taxon>Bacteria</taxon>
        <taxon>Bacillati</taxon>
        <taxon>Actinomycetota</taxon>
        <taxon>Actinomycetes</taxon>
        <taxon>Streptosporangiales</taxon>
        <taxon>Streptosporangiaceae</taxon>
        <taxon>Streptosporangium</taxon>
    </lineage>
</organism>
<reference evidence="4" key="1">
    <citation type="journal article" date="2013" name="Med. Chem. Commun.">
        <title>The muraminomicin biosynthetic gene cluster and enzymatic formation of the 2-deoxyaminoribosyl appendage.</title>
        <authorList>
            <person name="Chi X."/>
            <person name="Baba S."/>
            <person name="Tibrewal N."/>
            <person name="Funabashi M."/>
            <person name="Nonaka K."/>
            <person name="Van Lanen S.G."/>
        </authorList>
    </citation>
    <scope>NUCLEOTIDE SEQUENCE</scope>
    <source>
        <strain evidence="4">SANK 60709</strain>
    </source>
</reference>
<feature type="domain" description="Peroxisomal multifunctional enzyme type 2-like N-terminal" evidence="3">
    <location>
        <begin position="21"/>
        <end position="143"/>
    </location>
</feature>
<accession>M5ABE8</accession>
<sequence>MALDLDSVGRTSEPVDVSWGSDEALLYAVSIGAGQDPGAELSVTTENSENLRQRVLPTFGALLGQRVSRPDIGSYDRTRLLHAEQHLELAAPLAVSGRARLTAEVLAIHDKGSGAIVWTGVRAVDPTSGAPMFSTRSAAFIRGAGGFGGPRGSADDWTPPTRSPDEVVRYRTRPEQALLYRLTGDRNPLHSDPAFAARGGFDRPILHGMCTYGFTGRAVVAAACDGDPDLLTAIGGRFRGIVVPGEALEVRLWLDGADVMFQTVREDGTVVIDRGVARIDASRRSR</sequence>
<dbReference type="Pfam" id="PF01575">
    <property type="entry name" value="MaoC_dehydratas"/>
    <property type="match status" value="1"/>
</dbReference>
<protein>
    <submittedName>
        <fullName evidence="4">Uncharacterized protein</fullName>
    </submittedName>
</protein>
<dbReference type="Pfam" id="PF22622">
    <property type="entry name" value="MFE-2_hydrat-2_N"/>
    <property type="match status" value="1"/>
</dbReference>
<dbReference type="CDD" id="cd03448">
    <property type="entry name" value="HDE_HSD"/>
    <property type="match status" value="1"/>
</dbReference>
<comment type="similarity">
    <text evidence="1">Belongs to the enoyl-CoA hydratase/isomerase family.</text>
</comment>
<dbReference type="Gene3D" id="3.10.129.10">
    <property type="entry name" value="Hotdog Thioesterase"/>
    <property type="match status" value="1"/>
</dbReference>
<evidence type="ECO:0000259" key="2">
    <source>
        <dbReference type="Pfam" id="PF01575"/>
    </source>
</evidence>
<dbReference type="GO" id="GO:0006635">
    <property type="term" value="P:fatty acid beta-oxidation"/>
    <property type="evidence" value="ECO:0007669"/>
    <property type="project" value="TreeGrafter"/>
</dbReference>
<dbReference type="GO" id="GO:0044594">
    <property type="term" value="F:17-beta-hydroxysteroid dehydrogenase (NAD+) activity"/>
    <property type="evidence" value="ECO:0007669"/>
    <property type="project" value="TreeGrafter"/>
</dbReference>
<name>M5ABE8_9ACTN</name>
<dbReference type="AlphaFoldDB" id="M5ABE8"/>
<dbReference type="GO" id="GO:0004300">
    <property type="term" value="F:enoyl-CoA hydratase activity"/>
    <property type="evidence" value="ECO:0007669"/>
    <property type="project" value="TreeGrafter"/>
</dbReference>
<evidence type="ECO:0000259" key="3">
    <source>
        <dbReference type="Pfam" id="PF22622"/>
    </source>
</evidence>
<dbReference type="InterPro" id="IPR029069">
    <property type="entry name" value="HotDog_dom_sf"/>
</dbReference>
<dbReference type="EMBL" id="AB746937">
    <property type="protein sequence ID" value="BAM98994.1"/>
    <property type="molecule type" value="Genomic_DNA"/>
</dbReference>
<dbReference type="GO" id="GO:0003857">
    <property type="term" value="F:(3S)-3-hydroxyacyl-CoA dehydrogenase (NAD+) activity"/>
    <property type="evidence" value="ECO:0007669"/>
    <property type="project" value="TreeGrafter"/>
</dbReference>
<dbReference type="PANTHER" id="PTHR13078">
    <property type="entry name" value="PEROXISOMAL MULTIFUNCTIONAL ENZYME TYPE 2-RELATED"/>
    <property type="match status" value="1"/>
</dbReference>
<evidence type="ECO:0000313" key="4">
    <source>
        <dbReference type="EMBL" id="BAM98994.1"/>
    </source>
</evidence>